<feature type="active site" description="Charge relay system" evidence="4">
    <location>
        <position position="466"/>
    </location>
</feature>
<dbReference type="NCBIfam" id="TIGR04183">
    <property type="entry name" value="Por_Secre_tail"/>
    <property type="match status" value="1"/>
</dbReference>
<dbReference type="eggNOG" id="COG1404">
    <property type="taxonomic scope" value="Bacteria"/>
</dbReference>
<dbReference type="GeneID" id="98069314"/>
<evidence type="ECO:0000256" key="2">
    <source>
        <dbReference type="ARBA" id="ARBA00022801"/>
    </source>
</evidence>
<dbReference type="Pfam" id="PF18962">
    <property type="entry name" value="Por_Secre_tail"/>
    <property type="match status" value="1"/>
</dbReference>
<dbReference type="STRING" id="742817.HMPREF9449_01748"/>
<dbReference type="SMART" id="SM00060">
    <property type="entry name" value="FN3"/>
    <property type="match status" value="1"/>
</dbReference>
<evidence type="ECO:0000256" key="4">
    <source>
        <dbReference type="PROSITE-ProRule" id="PRU01240"/>
    </source>
</evidence>
<protein>
    <recommendedName>
        <fullName evidence="5">Fibronectin type-III domain-containing protein</fullName>
    </recommendedName>
</protein>
<dbReference type="Pfam" id="PF00082">
    <property type="entry name" value="Peptidase_S8"/>
    <property type="match status" value="1"/>
</dbReference>
<evidence type="ECO:0000259" key="5">
    <source>
        <dbReference type="PROSITE" id="PS50853"/>
    </source>
</evidence>
<dbReference type="Gene3D" id="2.60.40.10">
    <property type="entry name" value="Immunoglobulins"/>
    <property type="match status" value="2"/>
</dbReference>
<dbReference type="PANTHER" id="PTHR42884:SF14">
    <property type="entry name" value="NEUROENDOCRINE CONVERTASE 1"/>
    <property type="match status" value="1"/>
</dbReference>
<dbReference type="GO" id="GO:0016020">
    <property type="term" value="C:membrane"/>
    <property type="evidence" value="ECO:0007669"/>
    <property type="project" value="TreeGrafter"/>
</dbReference>
<dbReference type="InterPro" id="IPR036852">
    <property type="entry name" value="Peptidase_S8/S53_dom_sf"/>
</dbReference>
<evidence type="ECO:0000256" key="1">
    <source>
        <dbReference type="ARBA" id="ARBA00022670"/>
    </source>
</evidence>
<evidence type="ECO:0000256" key="3">
    <source>
        <dbReference type="ARBA" id="ARBA00022825"/>
    </source>
</evidence>
<sequence>MNYKLISLFLLSLCFACQEDSLETGNAEINPEVILANEANYCKGFIRVKLKEEVQGEIQLNAVRGKVQTGIAEIDRIAEQLGASKIERVFPYGGKFEPRMQKAGLHLWYDIEFDENIPVSRAVSDFSNIPGIETVEPVLQARRLGDEEEVIPVKNLEQIKALATETPFNDPGLSLQWHYHNEGNLPNSVAGADINLYRAWKVTAGSREVIVAVVDGGIDYNHEDLRDNVWINEDEQAGNEDLDNNGYRGDVYGWNFVSDISTIIPHSHGTHVAGTIAAVNNNGKGVCGIAGGSGVLDGVRVMSCQIFEPSDDPGGKSKGSQKIPQAIVYGANNGAVISQNSWSYVFEQGSTPYLNASTKAAIDYFIEYAGLDENGNQVGPMKGGIVIFAAGNDDSDRDAYPAKYEKVLSVASMAPDFVKAYYSNYADWVDITAPGGSYRYGGKYNDACPVYSTIPGNAYGYKQGTSMACPHVSGVAALVVSAFGVGHPGFTPEDLKAILLENVGDIDQYNPAYRGKLGVGYLDAGAALSKDEGIAPEPVTDLQVEWKYSSAFLTWSVTRDEDNGKAAYYHIYWSTQSLEGIDFTHLPAGVTKETVSVNGKQPGDKMTVEITGLTAGKVYYIALIGEDRFGNKSTATISKGQTLFNEAPVINRRTTGDIVLKAVETVEIVFDVTDPEGHAYTYEIQDPAQIATVTKRNETLVVTLAAKKARAGNYTAVLTVTDEGGASAKVEIPYTILPNQLPVITAKVLENLYFDKIGDSKTLNLSEYFEDPDGETLRYAVKNSSTSLIRAVIQGEQLVVNALKSGKVTLELTAYDYFGESVSRSFFVMARDGSQEVDLYPNPVVNQLNIRMGQEVDGNVEVKVYNTSGGLVIEQLVAVHPFEPGVLNMSQLSGGSYLIILKYEGREIKRSIVKL</sequence>
<keyword evidence="2 4" id="KW-0378">Hydrolase</keyword>
<dbReference type="HOGENOM" id="CLU_014786_0_0_10"/>
<dbReference type="PROSITE" id="PS00137">
    <property type="entry name" value="SUBTILASE_HIS"/>
    <property type="match status" value="1"/>
</dbReference>
<name>H1DHL2_9BACT</name>
<dbReference type="InterPro" id="IPR013783">
    <property type="entry name" value="Ig-like_fold"/>
</dbReference>
<dbReference type="InterPro" id="IPR032304">
    <property type="entry name" value="Peptidase_S8_N"/>
</dbReference>
<gene>
    <name evidence="6" type="ORF">HMPREF9449_01748</name>
</gene>
<dbReference type="InterPro" id="IPR026444">
    <property type="entry name" value="Secre_tail"/>
</dbReference>
<dbReference type="InterPro" id="IPR023828">
    <property type="entry name" value="Peptidase_S8_Ser-AS"/>
</dbReference>
<dbReference type="GO" id="GO:0004252">
    <property type="term" value="F:serine-type endopeptidase activity"/>
    <property type="evidence" value="ECO:0007669"/>
    <property type="project" value="UniProtKB-UniRule"/>
</dbReference>
<dbReference type="InterPro" id="IPR022398">
    <property type="entry name" value="Peptidase_S8_His-AS"/>
</dbReference>
<comment type="similarity">
    <text evidence="4">Belongs to the peptidase S8 family.</text>
</comment>
<dbReference type="PATRIC" id="fig|742817.3.peg.1866"/>
<dbReference type="PANTHER" id="PTHR42884">
    <property type="entry name" value="PROPROTEIN CONVERTASE SUBTILISIN/KEXIN-RELATED"/>
    <property type="match status" value="1"/>
</dbReference>
<dbReference type="Gene3D" id="3.40.50.200">
    <property type="entry name" value="Peptidase S8/S53 domain"/>
    <property type="match status" value="1"/>
</dbReference>
<evidence type="ECO:0000313" key="6">
    <source>
        <dbReference type="EMBL" id="EHP47141.1"/>
    </source>
</evidence>
<keyword evidence="3 4" id="KW-0720">Serine protease</keyword>
<feature type="active site" description="Charge relay system" evidence="4">
    <location>
        <position position="268"/>
    </location>
</feature>
<dbReference type="Proteomes" id="UP000004892">
    <property type="component" value="Unassembled WGS sequence"/>
</dbReference>
<dbReference type="PRINTS" id="PR00723">
    <property type="entry name" value="SUBTILISIN"/>
</dbReference>
<dbReference type="Pfam" id="PF16361">
    <property type="entry name" value="Peptidase_S8_N"/>
    <property type="match status" value="1"/>
</dbReference>
<keyword evidence="1 4" id="KW-0645">Protease</keyword>
<dbReference type="SUPFAM" id="SSF49265">
    <property type="entry name" value="Fibronectin type III"/>
    <property type="match status" value="1"/>
</dbReference>
<dbReference type="GO" id="GO:0016485">
    <property type="term" value="P:protein processing"/>
    <property type="evidence" value="ECO:0007669"/>
    <property type="project" value="TreeGrafter"/>
</dbReference>
<dbReference type="AlphaFoldDB" id="H1DHL2"/>
<dbReference type="InterPro" id="IPR003961">
    <property type="entry name" value="FN3_dom"/>
</dbReference>
<dbReference type="InterPro" id="IPR000209">
    <property type="entry name" value="Peptidase_S8/S53_dom"/>
</dbReference>
<dbReference type="PROSITE" id="PS00138">
    <property type="entry name" value="SUBTILASE_SER"/>
    <property type="match status" value="1"/>
</dbReference>
<keyword evidence="7" id="KW-1185">Reference proteome</keyword>
<evidence type="ECO:0000313" key="7">
    <source>
        <dbReference type="Proteomes" id="UP000004892"/>
    </source>
</evidence>
<reference evidence="6 7" key="1">
    <citation type="submission" date="2012-01" db="EMBL/GenBank/DDBJ databases">
        <title>The Genome Sequence of Odoribacter laneus YIT 12061.</title>
        <authorList>
            <consortium name="The Broad Institute Genome Sequencing Platform"/>
            <person name="Earl A."/>
            <person name="Ward D."/>
            <person name="Feldgarden M."/>
            <person name="Gevers D."/>
            <person name="Morotomi M."/>
            <person name="Young S.K."/>
            <person name="Zeng Q."/>
            <person name="Gargeya S."/>
            <person name="Fitzgerald M."/>
            <person name="Haas B."/>
            <person name="Abouelleil A."/>
            <person name="Alvarado L."/>
            <person name="Arachchi H.M."/>
            <person name="Berlin A."/>
            <person name="Chapman S.B."/>
            <person name="Gearin G."/>
            <person name="Goldberg J."/>
            <person name="Griggs A."/>
            <person name="Gujja S."/>
            <person name="Hansen M."/>
            <person name="Heiman D."/>
            <person name="Howarth C."/>
            <person name="Larimer J."/>
            <person name="Lui A."/>
            <person name="MacDonald P.J.P."/>
            <person name="McCowen C."/>
            <person name="Montmayeur A."/>
            <person name="Murphy C."/>
            <person name="Neiman D."/>
            <person name="Pearson M."/>
            <person name="Priest M."/>
            <person name="Roberts A."/>
            <person name="Saif S."/>
            <person name="Shea T."/>
            <person name="Sisk P."/>
            <person name="Stolte C."/>
            <person name="Sykes S."/>
            <person name="Wortman J."/>
            <person name="Nusbaum C."/>
            <person name="Birren B."/>
        </authorList>
    </citation>
    <scope>NUCLEOTIDE SEQUENCE [LARGE SCALE GENOMIC DNA]</scope>
    <source>
        <strain evidence="6 7">YIT 12061</strain>
    </source>
</reference>
<dbReference type="CDD" id="cd00063">
    <property type="entry name" value="FN3"/>
    <property type="match status" value="1"/>
</dbReference>
<comment type="caution">
    <text evidence="6">The sequence shown here is derived from an EMBL/GenBank/DDBJ whole genome shotgun (WGS) entry which is preliminary data.</text>
</comment>
<dbReference type="SUPFAM" id="SSF52743">
    <property type="entry name" value="Subtilisin-like"/>
    <property type="match status" value="1"/>
</dbReference>
<dbReference type="RefSeq" id="WP_009136896.1">
    <property type="nucleotide sequence ID" value="NZ_JH594596.1"/>
</dbReference>
<dbReference type="InterPro" id="IPR015500">
    <property type="entry name" value="Peptidase_S8_subtilisin-rel"/>
</dbReference>
<dbReference type="EMBL" id="ADMC01000023">
    <property type="protein sequence ID" value="EHP47141.1"/>
    <property type="molecule type" value="Genomic_DNA"/>
</dbReference>
<organism evidence="6 7">
    <name type="scientific">Odoribacter laneus YIT 12061</name>
    <dbReference type="NCBI Taxonomy" id="742817"/>
    <lineage>
        <taxon>Bacteria</taxon>
        <taxon>Pseudomonadati</taxon>
        <taxon>Bacteroidota</taxon>
        <taxon>Bacteroidia</taxon>
        <taxon>Bacteroidales</taxon>
        <taxon>Odoribacteraceae</taxon>
        <taxon>Odoribacter</taxon>
    </lineage>
</organism>
<dbReference type="PROSITE" id="PS50853">
    <property type="entry name" value="FN3"/>
    <property type="match status" value="1"/>
</dbReference>
<feature type="domain" description="Fibronectin type-III" evidence="5">
    <location>
        <begin position="535"/>
        <end position="647"/>
    </location>
</feature>
<proteinExistence type="inferred from homology"/>
<accession>H1DHL2</accession>
<feature type="active site" description="Charge relay system" evidence="4">
    <location>
        <position position="215"/>
    </location>
</feature>
<dbReference type="PROSITE" id="PS51892">
    <property type="entry name" value="SUBTILASE"/>
    <property type="match status" value="1"/>
</dbReference>
<dbReference type="InterPro" id="IPR036116">
    <property type="entry name" value="FN3_sf"/>
</dbReference>